<protein>
    <submittedName>
        <fullName evidence="2">Uncharacterized protein</fullName>
    </submittedName>
</protein>
<comment type="caution">
    <text evidence="2">The sequence shown here is derived from an EMBL/GenBank/DDBJ whole genome shotgun (WGS) entry which is preliminary data.</text>
</comment>
<evidence type="ECO:0000313" key="2">
    <source>
        <dbReference type="EMBL" id="MYE38512.1"/>
    </source>
</evidence>
<dbReference type="EMBL" id="VXOY01000028">
    <property type="protein sequence ID" value="MYE38512.1"/>
    <property type="molecule type" value="Genomic_DNA"/>
</dbReference>
<sequence length="112" mass="12753">MTSRVLFQSPACRHKGKGDNETSCTNEEASHTSAARVSRESPLHDASPSVYDSTTLYIITYATYKVKVLKRGSYQHEKTHTFSLLLGKDSSPRDYRWLQYALPEFFPNFSTI</sequence>
<feature type="region of interest" description="Disordered" evidence="1">
    <location>
        <begin position="1"/>
        <end position="49"/>
    </location>
</feature>
<organism evidence="2 3">
    <name type="scientific">Candidatus Spechtbacteria bacterium SB0662_bin_43</name>
    <dbReference type="NCBI Taxonomy" id="2604897"/>
    <lineage>
        <taxon>Bacteria</taxon>
        <taxon>Candidatus Spechtiibacteriota</taxon>
    </lineage>
</organism>
<accession>A0A845DAJ3</accession>
<name>A0A845DAJ3_9BACT</name>
<reference evidence="2 3" key="1">
    <citation type="submission" date="2019-09" db="EMBL/GenBank/DDBJ databases">
        <title>Characterisation of the sponge microbiome using genome-centric metagenomics.</title>
        <authorList>
            <person name="Engelberts J.P."/>
            <person name="Robbins S.J."/>
            <person name="De Goeij J.M."/>
            <person name="Aranda M."/>
            <person name="Bell S.C."/>
            <person name="Webster N.S."/>
        </authorList>
    </citation>
    <scope>NUCLEOTIDE SEQUENCE [LARGE SCALE GENOMIC DNA]</scope>
    <source>
        <strain evidence="2">SB0662_bin_43</strain>
    </source>
</reference>
<proteinExistence type="predicted"/>
<dbReference type="AlphaFoldDB" id="A0A845DAJ3"/>
<gene>
    <name evidence="2" type="ORF">F4X82_03285</name>
</gene>
<evidence type="ECO:0000256" key="1">
    <source>
        <dbReference type="SAM" id="MobiDB-lite"/>
    </source>
</evidence>
<dbReference type="Proteomes" id="UP000449092">
    <property type="component" value="Unassembled WGS sequence"/>
</dbReference>
<feature type="compositionally biased region" description="Polar residues" evidence="1">
    <location>
        <begin position="21"/>
        <end position="35"/>
    </location>
</feature>
<evidence type="ECO:0000313" key="3">
    <source>
        <dbReference type="Proteomes" id="UP000449092"/>
    </source>
</evidence>